<proteinExistence type="predicted"/>
<name>A0A4Z1PCR8_9PEZI</name>
<organism evidence="2 3">
    <name type="scientific">Venturia nashicola</name>
    <dbReference type="NCBI Taxonomy" id="86259"/>
    <lineage>
        <taxon>Eukaryota</taxon>
        <taxon>Fungi</taxon>
        <taxon>Dikarya</taxon>
        <taxon>Ascomycota</taxon>
        <taxon>Pezizomycotina</taxon>
        <taxon>Dothideomycetes</taxon>
        <taxon>Pleosporomycetidae</taxon>
        <taxon>Venturiales</taxon>
        <taxon>Venturiaceae</taxon>
        <taxon>Venturia</taxon>
    </lineage>
</organism>
<keyword evidence="3" id="KW-1185">Reference proteome</keyword>
<accession>A0A4Z1PCR8</accession>
<evidence type="ECO:0000313" key="3">
    <source>
        <dbReference type="Proteomes" id="UP000298493"/>
    </source>
</evidence>
<dbReference type="AlphaFoldDB" id="A0A4Z1PCR8"/>
<protein>
    <submittedName>
        <fullName evidence="2">Uncharacterized protein</fullName>
    </submittedName>
</protein>
<gene>
    <name evidence="2" type="ORF">E6O75_ATG06897</name>
</gene>
<comment type="caution">
    <text evidence="2">The sequence shown here is derived from an EMBL/GenBank/DDBJ whole genome shotgun (WGS) entry which is preliminary data.</text>
</comment>
<feature type="region of interest" description="Disordered" evidence="1">
    <location>
        <begin position="1"/>
        <end position="28"/>
    </location>
</feature>
<feature type="region of interest" description="Disordered" evidence="1">
    <location>
        <begin position="71"/>
        <end position="90"/>
    </location>
</feature>
<dbReference type="Proteomes" id="UP000298493">
    <property type="component" value="Unassembled WGS sequence"/>
</dbReference>
<sequence length="173" mass="18996">MPAEDAERDADLPNANLSHLSSHAQRATRMQVGYQRDWQVWRRVRGGSGEGLEGLRWVRGSGDGLEGLAMGRGDDEGVQVGPGGARRTETGRGLRCKCLHKANKHHDSLRISLCDSSVLRMEVSTDQTSDIRHQTSDISRPSLALIRHETELEDINNCGSVDNPSLSNEVQEG</sequence>
<feature type="compositionally biased region" description="Polar residues" evidence="1">
    <location>
        <begin position="15"/>
        <end position="25"/>
    </location>
</feature>
<evidence type="ECO:0000313" key="2">
    <source>
        <dbReference type="EMBL" id="TID19559.1"/>
    </source>
</evidence>
<evidence type="ECO:0000256" key="1">
    <source>
        <dbReference type="SAM" id="MobiDB-lite"/>
    </source>
</evidence>
<dbReference type="EMBL" id="SNSC02000012">
    <property type="protein sequence ID" value="TID19559.1"/>
    <property type="molecule type" value="Genomic_DNA"/>
</dbReference>
<reference evidence="2 3" key="1">
    <citation type="submission" date="2019-04" db="EMBL/GenBank/DDBJ databases">
        <title>High contiguity whole genome sequence and gene annotation resource for two Venturia nashicola isolates.</title>
        <authorList>
            <person name="Prokchorchik M."/>
            <person name="Won K."/>
            <person name="Lee Y."/>
            <person name="Choi E.D."/>
            <person name="Segonzac C."/>
            <person name="Sohn K.H."/>
        </authorList>
    </citation>
    <scope>NUCLEOTIDE SEQUENCE [LARGE SCALE GENOMIC DNA]</scope>
    <source>
        <strain evidence="2 3">PRI2</strain>
    </source>
</reference>